<dbReference type="HOGENOM" id="CLU_020569_0_1_10"/>
<comment type="similarity">
    <text evidence="1">Belongs to the sigma-54 factor family.</text>
</comment>
<dbReference type="PROSITE" id="PS00718">
    <property type="entry name" value="SIGMA54_2"/>
    <property type="match status" value="1"/>
</dbReference>
<dbReference type="InterPro" id="IPR007634">
    <property type="entry name" value="RNA_pol_sigma_54_DNA-bd"/>
</dbReference>
<feature type="compositionally biased region" description="Acidic residues" evidence="9">
    <location>
        <begin position="69"/>
        <end position="79"/>
    </location>
</feature>
<keyword evidence="7" id="KW-0238">DNA-binding</keyword>
<evidence type="ECO:0000256" key="1">
    <source>
        <dbReference type="ARBA" id="ARBA00008798"/>
    </source>
</evidence>
<dbReference type="EMBL" id="GL945017">
    <property type="protein sequence ID" value="EGN56140.1"/>
    <property type="molecule type" value="Genomic_DNA"/>
</dbReference>
<sequence>MAQKLIQTQTQQQVQQQRLSQQQMLQVKLLEMPLAELEQNISAELDDNPALEETRDDEPMEMEPANSEDSSDGADDDSFEEKTEREEREEALDNALEDLGGDDEMPEPMHGSSRANPDADYEETVWGDTTSFYDKLKEQMGETELTEEQQQIMEYLIGSLDGDGLLRKSLDDICDELAIYHGVDVPVKEIERVLRILQTFDPAGIGARSLQECLLLQIARKPEGRIRTLMKEVVSNHYDEFIKKHWDKIAQSMGLTDDQAAAVHNEIKKLNPKPGAALSETEGRSLQQITPDFIVDTDDDGNVSFSINEGRLPDLKISPSFTEMVDTYRTNKQNMNRKEKEALLYAKEKVDKAQGYIDAVRQRRHTLYVTMKAIINWQKKFFQNGDEADLKPMILKDIAERTGLDISTISRVSNMKYAQTRWGTFPLRFFFTDGYVTKDGEEMSTRKIKLALKDLIDNEDKHKPLSDDVLAREMKKKGFPIARRTVAKYREQLGLAVARLRRS</sequence>
<keyword evidence="13" id="KW-1185">Reference proteome</keyword>
<dbReference type="RefSeq" id="WP_007573093.1">
    <property type="nucleotide sequence ID" value="NZ_BPTS01000001.1"/>
</dbReference>
<keyword evidence="4" id="KW-0548">Nucleotidyltransferase</keyword>
<proteinExistence type="inferred from homology"/>
<reference evidence="13" key="1">
    <citation type="journal article" date="2011" name="Stand. Genomic Sci.">
        <title>Non-contiguous finished genome sequence of the opportunistic oral pathogen Prevotella multisaccharivorax type strain (PPPA20).</title>
        <authorList>
            <person name="Pati A."/>
            <person name="Gronow S."/>
            <person name="Lu M."/>
            <person name="Lapidus A."/>
            <person name="Nolan M."/>
            <person name="Lucas S."/>
            <person name="Hammon N."/>
            <person name="Deshpande S."/>
            <person name="Cheng J.F."/>
            <person name="Tapia R."/>
            <person name="Han C."/>
            <person name="Goodwin L."/>
            <person name="Pitluck S."/>
            <person name="Liolios K."/>
            <person name="Pagani I."/>
            <person name="Mavromatis K."/>
            <person name="Mikhailova N."/>
            <person name="Huntemann M."/>
            <person name="Chen A."/>
            <person name="Palaniappan K."/>
            <person name="Land M."/>
            <person name="Hauser L."/>
            <person name="Detter J.C."/>
            <person name="Brambilla E.M."/>
            <person name="Rohde M."/>
            <person name="Goker M."/>
            <person name="Woyke T."/>
            <person name="Bristow J."/>
            <person name="Eisen J.A."/>
            <person name="Markowitz V."/>
            <person name="Hugenholtz P."/>
            <person name="Kyrpides N.C."/>
            <person name="Klenk H.P."/>
            <person name="Ivanova N."/>
        </authorList>
    </citation>
    <scope>NUCLEOTIDE SEQUENCE [LARGE SCALE GENOMIC DNA]</scope>
    <source>
        <strain evidence="13">DSM 17128</strain>
    </source>
</reference>
<organism evidence="12 13">
    <name type="scientific">Hallella multisaccharivorax DSM 17128</name>
    <dbReference type="NCBI Taxonomy" id="688246"/>
    <lineage>
        <taxon>Bacteria</taxon>
        <taxon>Pseudomonadati</taxon>
        <taxon>Bacteroidota</taxon>
        <taxon>Bacteroidia</taxon>
        <taxon>Bacteroidales</taxon>
        <taxon>Prevotellaceae</taxon>
        <taxon>Hallella</taxon>
    </lineage>
</organism>
<dbReference type="GO" id="GO:0000428">
    <property type="term" value="C:DNA-directed RNA polymerase complex"/>
    <property type="evidence" value="ECO:0007669"/>
    <property type="project" value="UniProtKB-KW"/>
</dbReference>
<keyword evidence="2" id="KW-0240">DNA-directed RNA polymerase</keyword>
<dbReference type="Gene3D" id="1.10.10.1330">
    <property type="entry name" value="RNA polymerase sigma-54 factor, core-binding domain"/>
    <property type="match status" value="1"/>
</dbReference>
<dbReference type="InterPro" id="IPR000394">
    <property type="entry name" value="RNA_pol_sigma_54"/>
</dbReference>
<dbReference type="Gene3D" id="1.10.10.60">
    <property type="entry name" value="Homeodomain-like"/>
    <property type="match status" value="1"/>
</dbReference>
<feature type="compositionally biased region" description="Acidic residues" evidence="9">
    <location>
        <begin position="89"/>
        <end position="106"/>
    </location>
</feature>
<dbReference type="GO" id="GO:0001216">
    <property type="term" value="F:DNA-binding transcription activator activity"/>
    <property type="evidence" value="ECO:0007669"/>
    <property type="project" value="InterPro"/>
</dbReference>
<feature type="domain" description="RNA polymerase sigma factor 54 DNA-binding" evidence="10">
    <location>
        <begin position="345"/>
        <end position="502"/>
    </location>
</feature>
<feature type="region of interest" description="Disordered" evidence="9">
    <location>
        <begin position="40"/>
        <end position="121"/>
    </location>
</feature>
<dbReference type="GO" id="GO:0003677">
    <property type="term" value="F:DNA binding"/>
    <property type="evidence" value="ECO:0007669"/>
    <property type="project" value="UniProtKB-KW"/>
</dbReference>
<dbReference type="PRINTS" id="PR00045">
    <property type="entry name" value="SIGMA54FCT"/>
</dbReference>
<dbReference type="eggNOG" id="COG1508">
    <property type="taxonomic scope" value="Bacteria"/>
</dbReference>
<dbReference type="STRING" id="688246.Premu_0667"/>
<keyword evidence="5" id="KW-0805">Transcription regulation</keyword>
<evidence type="ECO:0000313" key="12">
    <source>
        <dbReference type="EMBL" id="EGN56140.1"/>
    </source>
</evidence>
<keyword evidence="3" id="KW-0808">Transferase</keyword>
<accession>F8N659</accession>
<evidence type="ECO:0000256" key="6">
    <source>
        <dbReference type="ARBA" id="ARBA00023082"/>
    </source>
</evidence>
<evidence type="ECO:0000256" key="8">
    <source>
        <dbReference type="ARBA" id="ARBA00023163"/>
    </source>
</evidence>
<dbReference type="NCBIfam" id="TIGR02395">
    <property type="entry name" value="rpoN_sigma"/>
    <property type="match status" value="1"/>
</dbReference>
<dbReference type="GO" id="GO:0006352">
    <property type="term" value="P:DNA-templated transcription initiation"/>
    <property type="evidence" value="ECO:0007669"/>
    <property type="project" value="InterPro"/>
</dbReference>
<evidence type="ECO:0000259" key="11">
    <source>
        <dbReference type="Pfam" id="PF04963"/>
    </source>
</evidence>
<dbReference type="Pfam" id="PF04552">
    <property type="entry name" value="Sigma54_DBD"/>
    <property type="match status" value="1"/>
</dbReference>
<keyword evidence="8" id="KW-0804">Transcription</keyword>
<dbReference type="GO" id="GO:0016987">
    <property type="term" value="F:sigma factor activity"/>
    <property type="evidence" value="ECO:0007669"/>
    <property type="project" value="UniProtKB-KW"/>
</dbReference>
<dbReference type="Pfam" id="PF00309">
    <property type="entry name" value="Sigma54_AID"/>
    <property type="match status" value="1"/>
</dbReference>
<keyword evidence="6" id="KW-0731">Sigma factor</keyword>
<feature type="domain" description="RNA polymerase sigma factor 54 core-binding" evidence="11">
    <location>
        <begin position="128"/>
        <end position="320"/>
    </location>
</feature>
<name>F8N659_9BACT</name>
<gene>
    <name evidence="12" type="ORF">Premu_0667</name>
</gene>
<dbReference type="PIRSF" id="PIRSF000774">
    <property type="entry name" value="RpoN"/>
    <property type="match status" value="1"/>
</dbReference>
<dbReference type="PROSITE" id="PS50044">
    <property type="entry name" value="SIGMA54_3"/>
    <property type="match status" value="1"/>
</dbReference>
<evidence type="ECO:0000256" key="2">
    <source>
        <dbReference type="ARBA" id="ARBA00022478"/>
    </source>
</evidence>
<protein>
    <submittedName>
        <fullName evidence="12">RNA polymerase, sigma 54 subunit, RpoN/SigL</fullName>
    </submittedName>
</protein>
<evidence type="ECO:0000256" key="4">
    <source>
        <dbReference type="ARBA" id="ARBA00022695"/>
    </source>
</evidence>
<dbReference type="Pfam" id="PF04963">
    <property type="entry name" value="Sigma54_CBD"/>
    <property type="match status" value="1"/>
</dbReference>
<evidence type="ECO:0000313" key="13">
    <source>
        <dbReference type="Proteomes" id="UP000002772"/>
    </source>
</evidence>
<evidence type="ECO:0000256" key="9">
    <source>
        <dbReference type="SAM" id="MobiDB-lite"/>
    </source>
</evidence>
<dbReference type="PANTHER" id="PTHR32248">
    <property type="entry name" value="RNA POLYMERASE SIGMA-54 FACTOR"/>
    <property type="match status" value="1"/>
</dbReference>
<feature type="compositionally biased region" description="Acidic residues" evidence="9">
    <location>
        <begin position="44"/>
        <end position="61"/>
    </location>
</feature>
<evidence type="ECO:0000256" key="5">
    <source>
        <dbReference type="ARBA" id="ARBA00023015"/>
    </source>
</evidence>
<evidence type="ECO:0000256" key="3">
    <source>
        <dbReference type="ARBA" id="ARBA00022679"/>
    </source>
</evidence>
<dbReference type="InterPro" id="IPR038709">
    <property type="entry name" value="RpoN_core-bd_sf"/>
</dbReference>
<evidence type="ECO:0000256" key="7">
    <source>
        <dbReference type="ARBA" id="ARBA00023125"/>
    </source>
</evidence>
<dbReference type="InterPro" id="IPR007046">
    <property type="entry name" value="RNA_pol_sigma_54_core-bd"/>
</dbReference>
<evidence type="ECO:0000259" key="10">
    <source>
        <dbReference type="Pfam" id="PF04552"/>
    </source>
</evidence>
<dbReference type="OrthoDB" id="9814402at2"/>
<dbReference type="AlphaFoldDB" id="F8N659"/>
<dbReference type="Proteomes" id="UP000002772">
    <property type="component" value="Unassembled WGS sequence"/>
</dbReference>
<dbReference type="PANTHER" id="PTHR32248:SF4">
    <property type="entry name" value="RNA POLYMERASE SIGMA-54 FACTOR"/>
    <property type="match status" value="1"/>
</dbReference>
<dbReference type="GO" id="GO:0016779">
    <property type="term" value="F:nucleotidyltransferase activity"/>
    <property type="evidence" value="ECO:0007669"/>
    <property type="project" value="UniProtKB-KW"/>
</dbReference>